<reference evidence="9" key="1">
    <citation type="submission" date="2020-11" db="EMBL/GenBank/DDBJ databases">
        <authorList>
            <person name="Tran Van P."/>
        </authorList>
    </citation>
    <scope>NUCLEOTIDE SEQUENCE</scope>
</reference>
<feature type="transmembrane region" description="Helical" evidence="7">
    <location>
        <begin position="306"/>
        <end position="328"/>
    </location>
</feature>
<proteinExistence type="inferred from homology"/>
<dbReference type="InterPro" id="IPR035952">
    <property type="entry name" value="Rhomboid-like_sf"/>
</dbReference>
<dbReference type="Gene3D" id="1.20.1540.10">
    <property type="entry name" value="Rhomboid-like"/>
    <property type="match status" value="1"/>
</dbReference>
<evidence type="ECO:0000313" key="9">
    <source>
        <dbReference type="EMBL" id="CAD7277437.1"/>
    </source>
</evidence>
<protein>
    <recommendedName>
        <fullName evidence="8">Peptidase S54 rhomboid domain-containing protein</fullName>
    </recommendedName>
</protein>
<gene>
    <name evidence="9" type="ORF">NMOB1V02_LOCUS5170</name>
</gene>
<feature type="transmembrane region" description="Helical" evidence="7">
    <location>
        <begin position="160"/>
        <end position="184"/>
    </location>
</feature>
<dbReference type="EMBL" id="OA882944">
    <property type="protein sequence ID" value="CAD7277437.1"/>
    <property type="molecule type" value="Genomic_DNA"/>
</dbReference>
<dbReference type="SUPFAM" id="SSF144091">
    <property type="entry name" value="Rhomboid-like"/>
    <property type="match status" value="1"/>
</dbReference>
<dbReference type="EMBL" id="CAJPEX010000907">
    <property type="protein sequence ID" value="CAG0917589.1"/>
    <property type="molecule type" value="Genomic_DNA"/>
</dbReference>
<evidence type="ECO:0000259" key="8">
    <source>
        <dbReference type="Pfam" id="PF01694"/>
    </source>
</evidence>
<evidence type="ECO:0000256" key="6">
    <source>
        <dbReference type="ARBA" id="ARBA00023136"/>
    </source>
</evidence>
<dbReference type="InterPro" id="IPR051512">
    <property type="entry name" value="Inactive_Rhomboid"/>
</dbReference>
<feature type="transmembrane region" description="Helical" evidence="7">
    <location>
        <begin position="196"/>
        <end position="215"/>
    </location>
</feature>
<dbReference type="Pfam" id="PF01694">
    <property type="entry name" value="Rhomboid"/>
    <property type="match status" value="1"/>
</dbReference>
<dbReference type="GO" id="GO:0004252">
    <property type="term" value="F:serine-type endopeptidase activity"/>
    <property type="evidence" value="ECO:0007669"/>
    <property type="project" value="InterPro"/>
</dbReference>
<dbReference type="FunFam" id="1.20.1540.10:FF:000025">
    <property type="entry name" value="Putative rhomboid family"/>
    <property type="match status" value="1"/>
</dbReference>
<feature type="domain" description="Peptidase S54 rhomboid" evidence="8">
    <location>
        <begin position="155"/>
        <end position="292"/>
    </location>
</feature>
<evidence type="ECO:0000256" key="4">
    <source>
        <dbReference type="ARBA" id="ARBA00022824"/>
    </source>
</evidence>
<keyword evidence="5 7" id="KW-1133">Transmembrane helix</keyword>
<feature type="transmembrane region" description="Helical" evidence="7">
    <location>
        <begin position="252"/>
        <end position="271"/>
    </location>
</feature>
<evidence type="ECO:0000256" key="5">
    <source>
        <dbReference type="ARBA" id="ARBA00022989"/>
    </source>
</evidence>
<dbReference type="PANTHER" id="PTHR45965">
    <property type="entry name" value="INACTIVE RHOMBOID PROTEIN"/>
    <property type="match status" value="1"/>
</dbReference>
<name>A0A7R9BMU3_9CRUS</name>
<dbReference type="Proteomes" id="UP000678499">
    <property type="component" value="Unassembled WGS sequence"/>
</dbReference>
<dbReference type="GO" id="GO:0050708">
    <property type="term" value="P:regulation of protein secretion"/>
    <property type="evidence" value="ECO:0007669"/>
    <property type="project" value="TreeGrafter"/>
</dbReference>
<feature type="transmembrane region" description="Helical" evidence="7">
    <location>
        <begin position="227"/>
        <end position="245"/>
    </location>
</feature>
<evidence type="ECO:0000256" key="7">
    <source>
        <dbReference type="SAM" id="Phobius"/>
    </source>
</evidence>
<dbReference type="PANTHER" id="PTHR45965:SF3">
    <property type="entry name" value="INACTIVE RHOMBOID PROTEIN 1"/>
    <property type="match status" value="1"/>
</dbReference>
<keyword evidence="3 7" id="KW-0812">Transmembrane</keyword>
<sequence>MSTWKKWSLMDAGPGGRVSGSVCGQDPNFCREPASVAPYEWPDDITKWPICRKRIGIVDRPGHAMGGTVDIKPDMLYSETLAVIARELQASEHMVCEVIGKPCCIGIHGDCRITTREYCAFVNGYFHEEAALCSQVSCLDDVCGMVPFYDRETPDQFYRLWTSLFLHAGLMHLGITVVIQWYVMRDLEKMAGPLRIGTIYVMSGVAGNLASAIFVPYRAEVGPAGSQFGLLACLFVEVINVWPMLRHPQTALYKLCAVTIGMFLLGLLPWVDNYAHVFGFVFGFLLSYALLPFVSFGPYDQRRKILLVWVFLVAVCLLFAILIILFYITPFYECEICKYLTCIPLVDDFCADQNINFDKKPFWSI</sequence>
<dbReference type="OrthoDB" id="2146116at2759"/>
<organism evidence="9">
    <name type="scientific">Notodromas monacha</name>
    <dbReference type="NCBI Taxonomy" id="399045"/>
    <lineage>
        <taxon>Eukaryota</taxon>
        <taxon>Metazoa</taxon>
        <taxon>Ecdysozoa</taxon>
        <taxon>Arthropoda</taxon>
        <taxon>Crustacea</taxon>
        <taxon>Oligostraca</taxon>
        <taxon>Ostracoda</taxon>
        <taxon>Podocopa</taxon>
        <taxon>Podocopida</taxon>
        <taxon>Cypridocopina</taxon>
        <taxon>Cypridoidea</taxon>
        <taxon>Cyprididae</taxon>
        <taxon>Notodromas</taxon>
    </lineage>
</organism>
<keyword evidence="10" id="KW-1185">Reference proteome</keyword>
<evidence type="ECO:0000313" key="10">
    <source>
        <dbReference type="Proteomes" id="UP000678499"/>
    </source>
</evidence>
<dbReference type="GO" id="GO:0042058">
    <property type="term" value="P:regulation of epidermal growth factor receptor signaling pathway"/>
    <property type="evidence" value="ECO:0007669"/>
    <property type="project" value="TreeGrafter"/>
</dbReference>
<evidence type="ECO:0000256" key="2">
    <source>
        <dbReference type="ARBA" id="ARBA00009045"/>
    </source>
</evidence>
<dbReference type="InterPro" id="IPR022764">
    <property type="entry name" value="Peptidase_S54_rhomboid_dom"/>
</dbReference>
<evidence type="ECO:0000256" key="1">
    <source>
        <dbReference type="ARBA" id="ARBA00004477"/>
    </source>
</evidence>
<evidence type="ECO:0000256" key="3">
    <source>
        <dbReference type="ARBA" id="ARBA00022692"/>
    </source>
</evidence>
<comment type="similarity">
    <text evidence="2">Belongs to the peptidase S54 family.</text>
</comment>
<feature type="transmembrane region" description="Helical" evidence="7">
    <location>
        <begin position="277"/>
        <end position="294"/>
    </location>
</feature>
<dbReference type="AlphaFoldDB" id="A0A7R9BMU3"/>
<comment type="subcellular location">
    <subcellularLocation>
        <location evidence="1">Endoplasmic reticulum membrane</location>
        <topology evidence="1">Multi-pass membrane protein</topology>
    </subcellularLocation>
</comment>
<keyword evidence="6 7" id="KW-0472">Membrane</keyword>
<dbReference type="GO" id="GO:0005789">
    <property type="term" value="C:endoplasmic reticulum membrane"/>
    <property type="evidence" value="ECO:0007669"/>
    <property type="project" value="UniProtKB-SubCell"/>
</dbReference>
<accession>A0A7R9BMU3</accession>
<keyword evidence="4" id="KW-0256">Endoplasmic reticulum</keyword>